<organism evidence="2 3">
    <name type="scientific">Mytilus edulis</name>
    <name type="common">Blue mussel</name>
    <dbReference type="NCBI Taxonomy" id="6550"/>
    <lineage>
        <taxon>Eukaryota</taxon>
        <taxon>Metazoa</taxon>
        <taxon>Spiralia</taxon>
        <taxon>Lophotrochozoa</taxon>
        <taxon>Mollusca</taxon>
        <taxon>Bivalvia</taxon>
        <taxon>Autobranchia</taxon>
        <taxon>Pteriomorphia</taxon>
        <taxon>Mytilida</taxon>
        <taxon>Mytiloidea</taxon>
        <taxon>Mytilidae</taxon>
        <taxon>Mytilinae</taxon>
        <taxon>Mytilus</taxon>
    </lineage>
</organism>
<protein>
    <recommendedName>
        <fullName evidence="1">DZIP3-like HEPN domain-containing protein</fullName>
    </recommendedName>
</protein>
<accession>A0A8S3SWL0</accession>
<dbReference type="InterPro" id="IPR041249">
    <property type="entry name" value="HEPN_DZIP3"/>
</dbReference>
<evidence type="ECO:0000313" key="2">
    <source>
        <dbReference type="EMBL" id="CAG2225942.1"/>
    </source>
</evidence>
<evidence type="ECO:0000259" key="1">
    <source>
        <dbReference type="Pfam" id="PF18738"/>
    </source>
</evidence>
<name>A0A8S3SWL0_MYTED</name>
<proteinExistence type="predicted"/>
<reference evidence="2" key="1">
    <citation type="submission" date="2021-03" db="EMBL/GenBank/DDBJ databases">
        <authorList>
            <person name="Bekaert M."/>
        </authorList>
    </citation>
    <scope>NUCLEOTIDE SEQUENCE</scope>
</reference>
<comment type="caution">
    <text evidence="2">The sequence shown here is derived from an EMBL/GenBank/DDBJ whole genome shotgun (WGS) entry which is preliminary data.</text>
</comment>
<dbReference type="OrthoDB" id="10431293at2759"/>
<dbReference type="Proteomes" id="UP000683360">
    <property type="component" value="Unassembled WGS sequence"/>
</dbReference>
<sequence>MKLCPGVVLYFDIYTKFVIRMASRISEEESNYLKVVFVLLRIATSLIRVQFDKEVHPIQLKKELQKARPKLHRLLNQAQMDLLFPKSGVPVSQTFDITLMILLIKNLTHIAISENLPCRTRDTLGAHLSRIKIYRNMIAHSKHGTISNTDFSKCWENITIAVVGLGVDKKVCEELETKIFSAYELSFVQDEIKLKNELSEVLDKVIGIVEKVTSNEFQDDEDEFSAFDDHKRLWTLFTDTGRQVLYHFVELRLPPTQDGTYSLRKFLDKHRNIFHRPYCLCLQQISEDGPPGETKRKNCLPEYFDKTNVSVEDCPLNDLIDYLMKAGKCNENREKLV</sequence>
<dbReference type="EMBL" id="CAJPWZ010001865">
    <property type="protein sequence ID" value="CAG2225942.1"/>
    <property type="molecule type" value="Genomic_DNA"/>
</dbReference>
<evidence type="ECO:0000313" key="3">
    <source>
        <dbReference type="Proteomes" id="UP000683360"/>
    </source>
</evidence>
<dbReference type="Pfam" id="PF18738">
    <property type="entry name" value="HEPN_DZIP3"/>
    <property type="match status" value="1"/>
</dbReference>
<dbReference type="AlphaFoldDB" id="A0A8S3SWL0"/>
<feature type="domain" description="DZIP3-like HEPN" evidence="1">
    <location>
        <begin position="59"/>
        <end position="178"/>
    </location>
</feature>
<keyword evidence="3" id="KW-1185">Reference proteome</keyword>
<gene>
    <name evidence="2" type="ORF">MEDL_39096</name>
</gene>